<organism evidence="4 5">
    <name type="scientific">Pseudolactococcus chungangensis</name>
    <dbReference type="NCBI Taxonomy" id="451457"/>
    <lineage>
        <taxon>Bacteria</taxon>
        <taxon>Bacillati</taxon>
        <taxon>Bacillota</taxon>
        <taxon>Bacilli</taxon>
        <taxon>Lactobacillales</taxon>
        <taxon>Streptococcaceae</taxon>
        <taxon>Pseudolactococcus</taxon>
    </lineage>
</organism>
<reference evidence="4 5" key="1">
    <citation type="journal article" date="2020" name="Biotechnol. Biofuels">
        <title>New insights from the biogas microbiome by comprehensive genome-resolved metagenomics of nearly 1600 species originating from multiple anaerobic digesters.</title>
        <authorList>
            <person name="Campanaro S."/>
            <person name="Treu L."/>
            <person name="Rodriguez-R L.M."/>
            <person name="Kovalovszki A."/>
            <person name="Ziels R.M."/>
            <person name="Maus I."/>
            <person name="Zhu X."/>
            <person name="Kougias P.G."/>
            <person name="Basile A."/>
            <person name="Luo G."/>
            <person name="Schluter A."/>
            <person name="Konstantinidis K.T."/>
            <person name="Angelidaki I."/>
        </authorList>
    </citation>
    <scope>NUCLEOTIDE SEQUENCE [LARGE SCALE GENOMIC DNA]</scope>
    <source>
        <strain evidence="4">AS27yjCOA_61</strain>
    </source>
</reference>
<keyword evidence="2" id="KW-0732">Signal</keyword>
<feature type="signal peptide" evidence="2">
    <location>
        <begin position="1"/>
        <end position="26"/>
    </location>
</feature>
<comment type="caution">
    <text evidence="4">The sequence shown here is derived from an EMBL/GenBank/DDBJ whole genome shotgun (WGS) entry which is preliminary data.</text>
</comment>
<feature type="region of interest" description="Disordered" evidence="1">
    <location>
        <begin position="47"/>
        <end position="81"/>
    </location>
</feature>
<dbReference type="AlphaFoldDB" id="A0A847IZ45"/>
<name>A0A847IZ45_9LACT</name>
<dbReference type="Proteomes" id="UP000559962">
    <property type="component" value="Unassembled WGS sequence"/>
</dbReference>
<protein>
    <submittedName>
        <fullName evidence="4">WxL domain-containing protein</fullName>
    </submittedName>
</protein>
<evidence type="ECO:0000313" key="5">
    <source>
        <dbReference type="Proteomes" id="UP000559962"/>
    </source>
</evidence>
<proteinExistence type="predicted"/>
<accession>A0A847IZ45</accession>
<dbReference type="Pfam" id="PF13731">
    <property type="entry name" value="WxL"/>
    <property type="match status" value="1"/>
</dbReference>
<feature type="chain" id="PRO_5032309957" evidence="2">
    <location>
        <begin position="27"/>
        <end position="261"/>
    </location>
</feature>
<dbReference type="InterPro" id="IPR027994">
    <property type="entry name" value="WxL_dom"/>
</dbReference>
<dbReference type="EMBL" id="JAAYVO010000022">
    <property type="protein sequence ID" value="NLH34765.1"/>
    <property type="molecule type" value="Genomic_DNA"/>
</dbReference>
<feature type="domain" description="WxL" evidence="3">
    <location>
        <begin position="34"/>
        <end position="259"/>
    </location>
</feature>
<gene>
    <name evidence="4" type="ORF">GX453_01855</name>
</gene>
<evidence type="ECO:0000259" key="3">
    <source>
        <dbReference type="Pfam" id="PF13731"/>
    </source>
</evidence>
<evidence type="ECO:0000256" key="1">
    <source>
        <dbReference type="SAM" id="MobiDB-lite"/>
    </source>
</evidence>
<evidence type="ECO:0000313" key="4">
    <source>
        <dbReference type="EMBL" id="NLH34765.1"/>
    </source>
</evidence>
<evidence type="ECO:0000256" key="2">
    <source>
        <dbReference type="SAM" id="SignalP"/>
    </source>
</evidence>
<sequence length="261" mass="26678">MKHIKLLSALTLSASLLTVASGAVSAAVVTSPSNTAIEKTTGGAGFAVDKTTPIVPELPPSKGGGTDSKNPGDKTTPDGGGTLPSASDLALYYAPKEFNFGVQKVSASDKLKGVTMTQKKWLAGNNDADGNSKDKNDEYAVDYQTVRVSDGRVVNDGWAVSVSATPFTEGAKTLTGATIKIADAKAETSDATGKVAGKAAFDIATNGSSTVDILKADSTARFQSFLSFDVNKVTLDIPGSAVTTGNFSSTVTWTLTGTPDA</sequence>